<dbReference type="Proteomes" id="UP001152795">
    <property type="component" value="Unassembled WGS sequence"/>
</dbReference>
<evidence type="ECO:0000313" key="2">
    <source>
        <dbReference type="Proteomes" id="UP001152795"/>
    </source>
</evidence>
<reference evidence="1" key="1">
    <citation type="submission" date="2020-04" db="EMBL/GenBank/DDBJ databases">
        <authorList>
            <person name="Alioto T."/>
            <person name="Alioto T."/>
            <person name="Gomez Garrido J."/>
        </authorList>
    </citation>
    <scope>NUCLEOTIDE SEQUENCE</scope>
    <source>
        <strain evidence="1">A484AB</strain>
    </source>
</reference>
<protein>
    <submittedName>
        <fullName evidence="1">Uncharacterized protein</fullName>
    </submittedName>
</protein>
<organism evidence="1 2">
    <name type="scientific">Paramuricea clavata</name>
    <name type="common">Red gorgonian</name>
    <name type="synonym">Violescent sea-whip</name>
    <dbReference type="NCBI Taxonomy" id="317549"/>
    <lineage>
        <taxon>Eukaryota</taxon>
        <taxon>Metazoa</taxon>
        <taxon>Cnidaria</taxon>
        <taxon>Anthozoa</taxon>
        <taxon>Octocorallia</taxon>
        <taxon>Malacalcyonacea</taxon>
        <taxon>Plexauridae</taxon>
        <taxon>Paramuricea</taxon>
    </lineage>
</organism>
<gene>
    <name evidence="1" type="ORF">PACLA_8A086789</name>
</gene>
<name>A0A6S7GFB0_PARCT</name>
<sequence length="179" mass="20332">MRVDLTKADPKNKRLYPPFLSLDIFDNTEYDCRNPQEWLNLGVVKGKQRPVPGKALLSLTGKDVADPDRFKWLDVGVLNYNPQTKLYFVRAVAPGGIQHNVIPKGTQLNAYIKRDDEKSKAIPLPPSLTTEGCWIPRVRLMFCAEDPVIFADRVAHAYNLRLETEALLRYHLGEVKIAC</sequence>
<keyword evidence="2" id="KW-1185">Reference proteome</keyword>
<proteinExistence type="predicted"/>
<dbReference type="OrthoDB" id="447173at2759"/>
<accession>A0A6S7GFB0</accession>
<evidence type="ECO:0000313" key="1">
    <source>
        <dbReference type="EMBL" id="CAB3992134.1"/>
    </source>
</evidence>
<dbReference type="AlphaFoldDB" id="A0A6S7GFB0"/>
<dbReference type="EMBL" id="CACRXK020001986">
    <property type="protein sequence ID" value="CAB3992134.1"/>
    <property type="molecule type" value="Genomic_DNA"/>
</dbReference>
<comment type="caution">
    <text evidence="1">The sequence shown here is derived from an EMBL/GenBank/DDBJ whole genome shotgun (WGS) entry which is preliminary data.</text>
</comment>